<feature type="transmembrane region" description="Helical" evidence="1">
    <location>
        <begin position="28"/>
        <end position="61"/>
    </location>
</feature>
<accession>A0AAN5C5J5</accession>
<gene>
    <name evidence="2" type="ORF">PMAYCL1PPCAC_08448</name>
</gene>
<keyword evidence="3" id="KW-1185">Reference proteome</keyword>
<keyword evidence="1" id="KW-0472">Membrane</keyword>
<protein>
    <submittedName>
        <fullName evidence="2">Uncharacterized protein</fullName>
    </submittedName>
</protein>
<comment type="caution">
    <text evidence="2">The sequence shown here is derived from an EMBL/GenBank/DDBJ whole genome shotgun (WGS) entry which is preliminary data.</text>
</comment>
<proteinExistence type="predicted"/>
<evidence type="ECO:0000313" key="3">
    <source>
        <dbReference type="Proteomes" id="UP001328107"/>
    </source>
</evidence>
<name>A0AAN5C5J5_9BILA</name>
<dbReference type="EMBL" id="BTRK01000002">
    <property type="protein sequence ID" value="GMR38253.1"/>
    <property type="molecule type" value="Genomic_DNA"/>
</dbReference>
<sequence length="85" mass="10097">MLDIATYVDNIRIICPDWNRVSQLVHQYILFTLSWLICVHICSIVFSIIELHCLVCCYKLIIFRKHTRRHSESFIVSKLFSIITL</sequence>
<dbReference type="AlphaFoldDB" id="A0AAN5C5J5"/>
<dbReference type="Proteomes" id="UP001328107">
    <property type="component" value="Unassembled WGS sequence"/>
</dbReference>
<keyword evidence="1" id="KW-0812">Transmembrane</keyword>
<evidence type="ECO:0000313" key="2">
    <source>
        <dbReference type="EMBL" id="GMR38253.1"/>
    </source>
</evidence>
<reference evidence="3" key="1">
    <citation type="submission" date="2022-10" db="EMBL/GenBank/DDBJ databases">
        <title>Genome assembly of Pristionchus species.</title>
        <authorList>
            <person name="Yoshida K."/>
            <person name="Sommer R.J."/>
        </authorList>
    </citation>
    <scope>NUCLEOTIDE SEQUENCE [LARGE SCALE GENOMIC DNA]</scope>
    <source>
        <strain evidence="3">RS5460</strain>
    </source>
</reference>
<organism evidence="2 3">
    <name type="scientific">Pristionchus mayeri</name>
    <dbReference type="NCBI Taxonomy" id="1317129"/>
    <lineage>
        <taxon>Eukaryota</taxon>
        <taxon>Metazoa</taxon>
        <taxon>Ecdysozoa</taxon>
        <taxon>Nematoda</taxon>
        <taxon>Chromadorea</taxon>
        <taxon>Rhabditida</taxon>
        <taxon>Rhabditina</taxon>
        <taxon>Diplogasteromorpha</taxon>
        <taxon>Diplogasteroidea</taxon>
        <taxon>Neodiplogasteridae</taxon>
        <taxon>Pristionchus</taxon>
    </lineage>
</organism>
<evidence type="ECO:0000256" key="1">
    <source>
        <dbReference type="SAM" id="Phobius"/>
    </source>
</evidence>
<keyword evidence="1" id="KW-1133">Transmembrane helix</keyword>